<reference evidence="3 4" key="2">
    <citation type="submission" date="2020-06" db="EMBL/GenBank/DDBJ databases">
        <title>Ramlibacter rhizophilus sp. nov., isolated from rhizosphere soil of national flower Mugunghwa from South Korea.</title>
        <authorList>
            <person name="Zheng-Fei Y."/>
            <person name="Huan T."/>
        </authorList>
    </citation>
    <scope>NUCLEOTIDE SEQUENCE [LARGE SCALE GENOMIC DNA]</scope>
    <source>
        <strain evidence="3 4">B156</strain>
    </source>
</reference>
<feature type="signal peptide" evidence="1">
    <location>
        <begin position="1"/>
        <end position="19"/>
    </location>
</feature>
<gene>
    <name evidence="3" type="ORF">HK415_20440</name>
</gene>
<dbReference type="AlphaFoldDB" id="A0A849KFG8"/>
<keyword evidence="4" id="KW-1185">Reference proteome</keyword>
<evidence type="ECO:0000259" key="2">
    <source>
        <dbReference type="Pfam" id="PF03886"/>
    </source>
</evidence>
<dbReference type="SUPFAM" id="SSF159594">
    <property type="entry name" value="XCC0632-like"/>
    <property type="match status" value="1"/>
</dbReference>
<dbReference type="Proteomes" id="UP000552954">
    <property type="component" value="Unassembled WGS sequence"/>
</dbReference>
<feature type="chain" id="PRO_5032967712" description="ABC-type transport auxiliary lipoprotein component domain-containing protein" evidence="1">
    <location>
        <begin position="20"/>
        <end position="205"/>
    </location>
</feature>
<sequence length="205" mass="22038">MRRWLLAALAALALAGCKALPDKPVRQTMYDFGPSSPVETAATSRGALVLPEVEVTGILETPALLYRLGYEDAHQLRPYAYARWSAPPGQLLRQRLRDVLGRDRAVLDAAAAAALSRRGGTPPPVLRVELEEFSQLFDSPGESKGVVRVRCTLLENTGGGERLVAQRSFNVQRPAPSADAPGGVRALTAATDAAAQDIASWLQQR</sequence>
<dbReference type="PROSITE" id="PS51257">
    <property type="entry name" value="PROKAR_LIPOPROTEIN"/>
    <property type="match status" value="1"/>
</dbReference>
<dbReference type="EMBL" id="JABFCS010000001">
    <property type="protein sequence ID" value="NNU45017.1"/>
    <property type="molecule type" value="Genomic_DNA"/>
</dbReference>
<name>A0A849KFG8_9BURK</name>
<evidence type="ECO:0000313" key="3">
    <source>
        <dbReference type="EMBL" id="NNU45017.1"/>
    </source>
</evidence>
<evidence type="ECO:0000313" key="4">
    <source>
        <dbReference type="Proteomes" id="UP000552954"/>
    </source>
</evidence>
<organism evidence="3 4">
    <name type="scientific">Ramlibacter montanisoli</name>
    <dbReference type="NCBI Taxonomy" id="2732512"/>
    <lineage>
        <taxon>Bacteria</taxon>
        <taxon>Pseudomonadati</taxon>
        <taxon>Pseudomonadota</taxon>
        <taxon>Betaproteobacteria</taxon>
        <taxon>Burkholderiales</taxon>
        <taxon>Comamonadaceae</taxon>
        <taxon>Ramlibacter</taxon>
    </lineage>
</organism>
<proteinExistence type="predicted"/>
<protein>
    <recommendedName>
        <fullName evidence="2">ABC-type transport auxiliary lipoprotein component domain-containing protein</fullName>
    </recommendedName>
</protein>
<keyword evidence="1" id="KW-0732">Signal</keyword>
<reference evidence="3 4" key="1">
    <citation type="submission" date="2020-05" db="EMBL/GenBank/DDBJ databases">
        <authorList>
            <person name="Khan S.A."/>
            <person name="Jeon C.O."/>
            <person name="Chun B.H."/>
        </authorList>
    </citation>
    <scope>NUCLEOTIDE SEQUENCE [LARGE SCALE GENOMIC DNA]</scope>
    <source>
        <strain evidence="3 4">B156</strain>
    </source>
</reference>
<dbReference type="RefSeq" id="WP_171562450.1">
    <property type="nucleotide sequence ID" value="NZ_JABFCS010000001.1"/>
</dbReference>
<dbReference type="Pfam" id="PF03886">
    <property type="entry name" value="ABC_trans_aux"/>
    <property type="match status" value="1"/>
</dbReference>
<feature type="domain" description="ABC-type transport auxiliary lipoprotein component" evidence="2">
    <location>
        <begin position="31"/>
        <end position="199"/>
    </location>
</feature>
<dbReference type="InterPro" id="IPR005586">
    <property type="entry name" value="ABC_trans_aux"/>
</dbReference>
<evidence type="ECO:0000256" key="1">
    <source>
        <dbReference type="SAM" id="SignalP"/>
    </source>
</evidence>
<dbReference type="Gene3D" id="3.40.50.10610">
    <property type="entry name" value="ABC-type transport auxiliary lipoprotein component"/>
    <property type="match status" value="1"/>
</dbReference>
<comment type="caution">
    <text evidence="3">The sequence shown here is derived from an EMBL/GenBank/DDBJ whole genome shotgun (WGS) entry which is preliminary data.</text>
</comment>
<accession>A0A849KFG8</accession>